<dbReference type="RefSeq" id="WP_039465999.1">
    <property type="nucleotide sequence ID" value="NZ_JWLZ01000184.1"/>
</dbReference>
<keyword evidence="5 13" id="KW-0813">Transport</keyword>
<evidence type="ECO:0000256" key="9">
    <source>
        <dbReference type="ARBA" id="ARBA00022764"/>
    </source>
</evidence>
<evidence type="ECO:0000256" key="3">
    <source>
        <dbReference type="ARBA" id="ARBA00007368"/>
    </source>
</evidence>
<evidence type="ECO:0000256" key="6">
    <source>
        <dbReference type="ARBA" id="ARBA00022617"/>
    </source>
</evidence>
<dbReference type="PANTHER" id="PTHR38604">
    <property type="entry name" value="PERIPLASMIC NITRATE REDUCTASE, ELECTRON TRANSFER SUBUNIT"/>
    <property type="match status" value="1"/>
</dbReference>
<feature type="chain" id="PRO_5002146547" description="Periplasmic nitrate reductase, electron transfer subunit" evidence="16">
    <location>
        <begin position="22"/>
        <end position="144"/>
    </location>
</feature>
<dbReference type="Proteomes" id="UP000031278">
    <property type="component" value="Unassembled WGS sequence"/>
</dbReference>
<evidence type="ECO:0000256" key="5">
    <source>
        <dbReference type="ARBA" id="ARBA00022448"/>
    </source>
</evidence>
<evidence type="ECO:0000256" key="12">
    <source>
        <dbReference type="ARBA" id="ARBA00031832"/>
    </source>
</evidence>
<evidence type="ECO:0000256" key="10">
    <source>
        <dbReference type="ARBA" id="ARBA00022982"/>
    </source>
</evidence>
<dbReference type="GO" id="GO:0042597">
    <property type="term" value="C:periplasmic space"/>
    <property type="evidence" value="ECO:0007669"/>
    <property type="project" value="UniProtKB-SubCell"/>
</dbReference>
<evidence type="ECO:0000256" key="15">
    <source>
        <dbReference type="PIRSR" id="PIRSR006105-2"/>
    </source>
</evidence>
<evidence type="ECO:0000256" key="16">
    <source>
        <dbReference type="SAM" id="SignalP"/>
    </source>
</evidence>
<dbReference type="SUPFAM" id="SSF48695">
    <property type="entry name" value="Multiheme cytochromes"/>
    <property type="match status" value="1"/>
</dbReference>
<feature type="binding site" description="covalent" evidence="14">
    <location>
        <position position="78"/>
    </location>
    <ligand>
        <name>heme c</name>
        <dbReference type="ChEBI" id="CHEBI:61717"/>
        <label>1</label>
    </ligand>
</feature>
<protein>
    <recommendedName>
        <fullName evidence="4 13">Periplasmic nitrate reductase, electron transfer subunit</fullName>
    </recommendedName>
    <alternativeName>
        <fullName evidence="12 13">Diheme cytochrome c NapB</fullName>
    </alternativeName>
</protein>
<feature type="binding site" description="covalent" evidence="14">
    <location>
        <position position="81"/>
    </location>
    <ligand>
        <name>heme c</name>
        <dbReference type="ChEBI" id="CHEBI:61717"/>
        <label>1</label>
    </ligand>
</feature>
<feature type="binding site" description="axial binding residue" evidence="15">
    <location>
        <position position="122"/>
    </location>
    <ligand>
        <name>heme c</name>
        <dbReference type="ChEBI" id="CHEBI:61717"/>
        <label>2</label>
    </ligand>
    <ligandPart>
        <name>Fe</name>
        <dbReference type="ChEBI" id="CHEBI:18248"/>
    </ligandPart>
</feature>
<dbReference type="EMBL" id="JWLZ01000184">
    <property type="protein sequence ID" value="KHT62131.1"/>
    <property type="molecule type" value="Genomic_DNA"/>
</dbReference>
<name>A0A0B9GTR1_9GAMM</name>
<evidence type="ECO:0000256" key="11">
    <source>
        <dbReference type="ARBA" id="ARBA00023004"/>
    </source>
</evidence>
<dbReference type="InterPro" id="IPR036280">
    <property type="entry name" value="Multihaem_cyt_sf"/>
</dbReference>
<feature type="binding site" description="axial binding residue" evidence="15">
    <location>
        <position position="99"/>
    </location>
    <ligand>
        <name>heme c</name>
        <dbReference type="ChEBI" id="CHEBI:61717"/>
        <label>2</label>
    </ligand>
    <ligandPart>
        <name>Fe</name>
        <dbReference type="ChEBI" id="CHEBI:18248"/>
    </ligandPart>
</feature>
<dbReference type="GO" id="GO:0046872">
    <property type="term" value="F:metal ion binding"/>
    <property type="evidence" value="ECO:0007669"/>
    <property type="project" value="UniProtKB-KW"/>
</dbReference>
<keyword evidence="10 13" id="KW-0249">Electron transport</keyword>
<evidence type="ECO:0000256" key="14">
    <source>
        <dbReference type="PIRSR" id="PIRSR006105-1"/>
    </source>
</evidence>
<sequence length="144" mass="15742">MKGKYVVSALLAAVVSLAAFAEVTSLRGAQEIGDTNTVAPIKPVPKMQDKLALEYVHQPPLIPHSTEMVQINPSNNGCLQCHDVDKYRRTGAPRVSPTHYMDSNNKILSDVAPRRYFCLQCHVPQADAAPLVENTFKPAGKFGQ</sequence>
<dbReference type="Gene3D" id="1.10.1130.10">
    <property type="entry name" value="Flavocytochrome C3, Chain A"/>
    <property type="match status" value="1"/>
</dbReference>
<evidence type="ECO:0000256" key="8">
    <source>
        <dbReference type="ARBA" id="ARBA00022729"/>
    </source>
</evidence>
<keyword evidence="8 16" id="KW-0732">Signal</keyword>
<comment type="subunit">
    <text evidence="13">Component of the periplasmic nitrate reductase NapAB complex composed of NapA and NapB.</text>
</comment>
<evidence type="ECO:0000256" key="1">
    <source>
        <dbReference type="ARBA" id="ARBA00002599"/>
    </source>
</evidence>
<dbReference type="FunFam" id="1.10.1130.10:FF:000001">
    <property type="entry name" value="Periplasmic nitrate reductase, electron transfer subunit"/>
    <property type="match status" value="1"/>
</dbReference>
<comment type="caution">
    <text evidence="17">The sequence shown here is derived from an EMBL/GenBank/DDBJ whole genome shotgun (WGS) entry which is preliminary data.</text>
</comment>
<evidence type="ECO:0000256" key="13">
    <source>
        <dbReference type="PIRNR" id="PIRNR006105"/>
    </source>
</evidence>
<organism evidence="17 18">
    <name type="scientific">Photobacterium gaetbulicola</name>
    <dbReference type="NCBI Taxonomy" id="1295392"/>
    <lineage>
        <taxon>Bacteria</taxon>
        <taxon>Pseudomonadati</taxon>
        <taxon>Pseudomonadota</taxon>
        <taxon>Gammaproteobacteria</taxon>
        <taxon>Vibrionales</taxon>
        <taxon>Vibrionaceae</taxon>
        <taxon>Photobacterium</taxon>
    </lineage>
</organism>
<evidence type="ECO:0000256" key="7">
    <source>
        <dbReference type="ARBA" id="ARBA00022723"/>
    </source>
</evidence>
<evidence type="ECO:0000313" key="18">
    <source>
        <dbReference type="Proteomes" id="UP000031278"/>
    </source>
</evidence>
<dbReference type="GO" id="GO:0009061">
    <property type="term" value="P:anaerobic respiration"/>
    <property type="evidence" value="ECO:0007669"/>
    <property type="project" value="InterPro"/>
</dbReference>
<dbReference type="PIRSF" id="PIRSF006105">
    <property type="entry name" value="NapB"/>
    <property type="match status" value="1"/>
</dbReference>
<keyword evidence="6 14" id="KW-0349">Heme</keyword>
<keyword evidence="11 15" id="KW-0408">Iron</keyword>
<evidence type="ECO:0000256" key="2">
    <source>
        <dbReference type="ARBA" id="ARBA00004418"/>
    </source>
</evidence>
<reference evidence="17 18" key="1">
    <citation type="submission" date="2014-12" db="EMBL/GenBank/DDBJ databases">
        <title>Genome sequencing of Photobacterium gaetbulicola AD005a.</title>
        <authorList>
            <person name="Adrian T.G.S."/>
            <person name="Chan K.G."/>
        </authorList>
    </citation>
    <scope>NUCLEOTIDE SEQUENCE [LARGE SCALE GENOMIC DNA]</scope>
    <source>
        <strain evidence="17 18">AD005a</strain>
    </source>
</reference>
<comment type="function">
    <text evidence="1">Electron transfer subunit of the periplasmic nitrate reductase complex NapAB. Receives electrons from the membrane-anchored tetraheme c-type NapC protein and transfers these to NapA subunit, thus allowing electron flow between membrane and periplasm. Essential for periplasmic nitrate reduction with nitrate as the terminal electron acceptor.</text>
</comment>
<feature type="binding site" description="axial binding residue" evidence="15">
    <location>
        <position position="64"/>
    </location>
    <ligand>
        <name>heme c</name>
        <dbReference type="ChEBI" id="CHEBI:61717"/>
        <label>1</label>
    </ligand>
    <ligandPart>
        <name>Fe</name>
        <dbReference type="ChEBI" id="CHEBI:18248"/>
    </ligandPart>
</feature>
<keyword evidence="7 15" id="KW-0479">Metal-binding</keyword>
<feature type="binding site" description="covalent" evidence="14">
    <location>
        <position position="121"/>
    </location>
    <ligand>
        <name>heme c</name>
        <dbReference type="ChEBI" id="CHEBI:61717"/>
        <label>2</label>
    </ligand>
</feature>
<comment type="similarity">
    <text evidence="3 13">Belongs to the NapB family.</text>
</comment>
<dbReference type="Pfam" id="PF03892">
    <property type="entry name" value="NapB"/>
    <property type="match status" value="1"/>
</dbReference>
<dbReference type="AlphaFoldDB" id="A0A0B9GTR1"/>
<feature type="binding site" description="covalent" evidence="14">
    <location>
        <position position="118"/>
    </location>
    <ligand>
        <name>heme c</name>
        <dbReference type="ChEBI" id="CHEBI:61717"/>
        <label>2</label>
    </ligand>
</feature>
<comment type="PTM">
    <text evidence="14">Binds 2 heme C groups per subunit.</text>
</comment>
<dbReference type="PANTHER" id="PTHR38604:SF1">
    <property type="entry name" value="PERIPLASMIC NITRATE REDUCTASE, ELECTRON TRANSFER SUBUNIT"/>
    <property type="match status" value="1"/>
</dbReference>
<evidence type="ECO:0000256" key="4">
    <source>
        <dbReference type="ARBA" id="ARBA00013773"/>
    </source>
</evidence>
<accession>A0A0B9GTR1</accession>
<dbReference type="InterPro" id="IPR005591">
    <property type="entry name" value="NapB"/>
</dbReference>
<comment type="subcellular location">
    <subcellularLocation>
        <location evidence="2 13">Periplasm</location>
    </subcellularLocation>
</comment>
<gene>
    <name evidence="17" type="ORF">RJ45_19005</name>
</gene>
<feature type="binding site" description="axial binding residue" evidence="15">
    <location>
        <position position="82"/>
    </location>
    <ligand>
        <name>heme c</name>
        <dbReference type="ChEBI" id="CHEBI:61717"/>
        <label>1</label>
    </ligand>
    <ligandPart>
        <name>Fe</name>
        <dbReference type="ChEBI" id="CHEBI:18248"/>
    </ligandPart>
</feature>
<evidence type="ECO:0000313" key="17">
    <source>
        <dbReference type="EMBL" id="KHT62131.1"/>
    </source>
</evidence>
<feature type="signal peptide" evidence="16">
    <location>
        <begin position="1"/>
        <end position="21"/>
    </location>
</feature>
<keyword evidence="9 13" id="KW-0574">Periplasm</keyword>
<proteinExistence type="inferred from homology"/>